<dbReference type="PANTHER" id="PTHR30026">
    <property type="entry name" value="OUTER MEMBRANE PROTEIN TOLC"/>
    <property type="match status" value="1"/>
</dbReference>
<evidence type="ECO:0000256" key="3">
    <source>
        <dbReference type="ARBA" id="ARBA00022448"/>
    </source>
</evidence>
<evidence type="ECO:0000256" key="4">
    <source>
        <dbReference type="ARBA" id="ARBA00022452"/>
    </source>
</evidence>
<dbReference type="GO" id="GO:0015562">
    <property type="term" value="F:efflux transmembrane transporter activity"/>
    <property type="evidence" value="ECO:0007669"/>
    <property type="project" value="InterPro"/>
</dbReference>
<evidence type="ECO:0000256" key="2">
    <source>
        <dbReference type="ARBA" id="ARBA00007613"/>
    </source>
</evidence>
<gene>
    <name evidence="9" type="ORF">CDO81_24285</name>
</gene>
<dbReference type="GO" id="GO:1990281">
    <property type="term" value="C:efflux pump complex"/>
    <property type="evidence" value="ECO:0007669"/>
    <property type="project" value="TreeGrafter"/>
</dbReference>
<dbReference type="PANTHER" id="PTHR30026:SF23">
    <property type="entry name" value="TO APRF-PUTATIVE OUTER MEMBRANE EFFLUX PROTEIN OR SECRETED ALKALINE PHOSPHATASE-RELATED"/>
    <property type="match status" value="1"/>
</dbReference>
<dbReference type="RefSeq" id="WP_088485836.1">
    <property type="nucleotide sequence ID" value="NZ_NISI01000014.1"/>
</dbReference>
<evidence type="ECO:0000313" key="10">
    <source>
        <dbReference type="Proteomes" id="UP000197446"/>
    </source>
</evidence>
<dbReference type="InterPro" id="IPR051906">
    <property type="entry name" value="TolC-like"/>
</dbReference>
<dbReference type="OrthoDB" id="9769048at2"/>
<evidence type="ECO:0000256" key="8">
    <source>
        <dbReference type="SAM" id="SignalP"/>
    </source>
</evidence>
<dbReference type="Proteomes" id="UP000197446">
    <property type="component" value="Unassembled WGS sequence"/>
</dbReference>
<sequence length="423" mass="46443">MFSRFLQAAAALGLAALAWPSQAEPLSLQDAVRLAEQRSRQLPAQDAAADAARQMAVSAAQRPDPVLKAGIDNLPVTGADRFSVTRDFMTQRTVGVSQELTRSDKLRLRASRFEREAEAAEAGRQLALANLQRDTASAWLDLYYQQQMRTLLRQQRTEAALPVQAADAAYRGGRGSQADVFAARAAAAQIDDKIAAADREVASAKTMLTRWTGVATDEILDALPALDAVRLNEETLDQDIAHHPELAVLVKQEAAAQADADAARANKRPDVSVEVSYSQRGPAYSNMVSVGVSIPLQWDQKNRQDRELGAKLAVVEQLRAQREEQTRMHVAEVRTLLQQWRSDRERLVRYDEELLPLAADRTRAALAAYSGGTASLSAVLDARRGEIDTRMERLRLQMSAARLWAQLNYLIPDGPGGAMELAK</sequence>
<feature type="chain" id="PRO_5012197237" evidence="8">
    <location>
        <begin position="24"/>
        <end position="423"/>
    </location>
</feature>
<evidence type="ECO:0000256" key="7">
    <source>
        <dbReference type="ARBA" id="ARBA00023237"/>
    </source>
</evidence>
<dbReference type="GO" id="GO:0015288">
    <property type="term" value="F:porin activity"/>
    <property type="evidence" value="ECO:0007669"/>
    <property type="project" value="TreeGrafter"/>
</dbReference>
<comment type="caution">
    <text evidence="9">The sequence shown here is derived from an EMBL/GenBank/DDBJ whole genome shotgun (WGS) entry which is preliminary data.</text>
</comment>
<dbReference type="SUPFAM" id="SSF56954">
    <property type="entry name" value="Outer membrane efflux proteins (OEP)"/>
    <property type="match status" value="1"/>
</dbReference>
<feature type="signal peptide" evidence="8">
    <location>
        <begin position="1"/>
        <end position="23"/>
    </location>
</feature>
<protein>
    <submittedName>
        <fullName evidence="9">Transporter</fullName>
    </submittedName>
</protein>
<keyword evidence="5" id="KW-0812">Transmembrane</keyword>
<evidence type="ECO:0000256" key="5">
    <source>
        <dbReference type="ARBA" id="ARBA00022692"/>
    </source>
</evidence>
<keyword evidence="8" id="KW-0732">Signal</keyword>
<proteinExistence type="inferred from homology"/>
<keyword evidence="10" id="KW-1185">Reference proteome</keyword>
<dbReference type="Gene3D" id="1.20.1600.10">
    <property type="entry name" value="Outer membrane efflux proteins (OEP)"/>
    <property type="match status" value="1"/>
</dbReference>
<dbReference type="InterPro" id="IPR003423">
    <property type="entry name" value="OMP_efflux"/>
</dbReference>
<keyword evidence="7" id="KW-0998">Cell outer membrane</keyword>
<accession>A0A254N1E4</accession>
<dbReference type="GO" id="GO:0009279">
    <property type="term" value="C:cell outer membrane"/>
    <property type="evidence" value="ECO:0007669"/>
    <property type="project" value="UniProtKB-SubCell"/>
</dbReference>
<comment type="similarity">
    <text evidence="2">Belongs to the outer membrane factor (OMF) (TC 1.B.17) family.</text>
</comment>
<evidence type="ECO:0000313" key="9">
    <source>
        <dbReference type="EMBL" id="OWR00852.1"/>
    </source>
</evidence>
<dbReference type="Pfam" id="PF02321">
    <property type="entry name" value="OEP"/>
    <property type="match status" value="1"/>
</dbReference>
<organism evidence="9 10">
    <name type="scientific">Roseateles puraquae</name>
    <dbReference type="NCBI Taxonomy" id="431059"/>
    <lineage>
        <taxon>Bacteria</taxon>
        <taxon>Pseudomonadati</taxon>
        <taxon>Pseudomonadota</taxon>
        <taxon>Betaproteobacteria</taxon>
        <taxon>Burkholderiales</taxon>
        <taxon>Sphaerotilaceae</taxon>
        <taxon>Roseateles</taxon>
    </lineage>
</organism>
<keyword evidence="3" id="KW-0813">Transport</keyword>
<dbReference type="AlphaFoldDB" id="A0A254N1E4"/>
<reference evidence="9 10" key="1">
    <citation type="journal article" date="2007" name="Int. J. Syst. Evol. Microbiol.">
        <title>Description of Pelomonas aquatica sp. nov. and Pelomonas puraquae sp. nov., isolated from industrial and haemodialysis water.</title>
        <authorList>
            <person name="Gomila M."/>
            <person name="Bowien B."/>
            <person name="Falsen E."/>
            <person name="Moore E.R."/>
            <person name="Lalucat J."/>
        </authorList>
    </citation>
    <scope>NUCLEOTIDE SEQUENCE [LARGE SCALE GENOMIC DNA]</scope>
    <source>
        <strain evidence="9 10">CCUG 52769</strain>
    </source>
</reference>
<keyword evidence="4" id="KW-1134">Transmembrane beta strand</keyword>
<comment type="subcellular location">
    <subcellularLocation>
        <location evidence="1">Cell outer membrane</location>
    </subcellularLocation>
</comment>
<keyword evidence="6" id="KW-0472">Membrane</keyword>
<dbReference type="EMBL" id="NISI01000014">
    <property type="protein sequence ID" value="OWR00852.1"/>
    <property type="molecule type" value="Genomic_DNA"/>
</dbReference>
<name>A0A254N1E4_9BURK</name>
<evidence type="ECO:0000256" key="6">
    <source>
        <dbReference type="ARBA" id="ARBA00023136"/>
    </source>
</evidence>
<evidence type="ECO:0000256" key="1">
    <source>
        <dbReference type="ARBA" id="ARBA00004442"/>
    </source>
</evidence>